<dbReference type="EMBL" id="AP019416">
    <property type="protein sequence ID" value="BBI49549.1"/>
    <property type="molecule type" value="Genomic_DNA"/>
</dbReference>
<feature type="transmembrane region" description="Helical" evidence="1">
    <location>
        <begin position="20"/>
        <end position="39"/>
    </location>
</feature>
<sequence length="93" mass="9976">MGEGLVGALRPLVSSGGVGLIAAALILSGFPLFSGMSWLQVADELGKRLCRLGSWCRRVGKHAVCAPLSVRLLKPPRSLRPSPKSLNLMLRRQ</sequence>
<proteinExistence type="predicted"/>
<dbReference type="Proteomes" id="UP000289555">
    <property type="component" value="Chromosome"/>
</dbReference>
<evidence type="ECO:0000313" key="2">
    <source>
        <dbReference type="EMBL" id="BBI49549.1"/>
    </source>
</evidence>
<evidence type="ECO:0000313" key="3">
    <source>
        <dbReference type="Proteomes" id="UP000289555"/>
    </source>
</evidence>
<keyword evidence="3" id="KW-1185">Reference proteome</keyword>
<keyword evidence="1" id="KW-0812">Transmembrane</keyword>
<keyword evidence="1" id="KW-1133">Transmembrane helix</keyword>
<name>A0ABM7GGA8_9GAMM</name>
<evidence type="ECO:0000256" key="1">
    <source>
        <dbReference type="SAM" id="Phobius"/>
    </source>
</evidence>
<accession>A0ABM7GGA8</accession>
<keyword evidence="1" id="KW-0472">Membrane</keyword>
<protein>
    <submittedName>
        <fullName evidence="2">Uncharacterized protein</fullName>
    </submittedName>
</protein>
<organism evidence="2 3">
    <name type="scientific">Vreelandella olivaria</name>
    <dbReference type="NCBI Taxonomy" id="390919"/>
    <lineage>
        <taxon>Bacteria</taxon>
        <taxon>Pseudomonadati</taxon>
        <taxon>Pseudomonadota</taxon>
        <taxon>Gammaproteobacteria</taxon>
        <taxon>Oceanospirillales</taxon>
        <taxon>Halomonadaceae</taxon>
        <taxon>Vreelandella</taxon>
    </lineage>
</organism>
<reference evidence="3" key="1">
    <citation type="journal article" date="2019" name="Microbiol. Resour. Announc.">
        <title>Complete Genome Sequence of Halomonas olivaria, a Moderately Halophilic Bacterium Isolated from Olive Processing Effluents, Obtained by Nanopore Sequencing.</title>
        <authorList>
            <person name="Nagata S."/>
            <person name="Ii K.M."/>
            <person name="Tsukimi T."/>
            <person name="Miura M.C."/>
            <person name="Galipon J."/>
            <person name="Arakawa K."/>
        </authorList>
    </citation>
    <scope>NUCLEOTIDE SEQUENCE [LARGE SCALE GENOMIC DNA]</scope>
    <source>
        <strain evidence="3">TYRC17</strain>
    </source>
</reference>
<gene>
    <name evidence="2" type="ORF">HORIV_19700</name>
</gene>